<comment type="subcellular location">
    <subcellularLocation>
        <location evidence="1 12">Mitochondrion inner membrane</location>
        <topology evidence="1 12">Multi-pass membrane protein</topology>
    </subcellularLocation>
</comment>
<dbReference type="InterPro" id="IPR013875">
    <property type="entry name" value="Pam17"/>
</dbReference>
<keyword evidence="6 12" id="KW-0653">Protein transport</keyword>
<dbReference type="RefSeq" id="XP_064767010.1">
    <property type="nucleotide sequence ID" value="XM_064910684.1"/>
</dbReference>
<organism evidence="14 15">
    <name type="scientific">Myxozyma melibiosi</name>
    <dbReference type="NCBI Taxonomy" id="54550"/>
    <lineage>
        <taxon>Eukaryota</taxon>
        <taxon>Fungi</taxon>
        <taxon>Dikarya</taxon>
        <taxon>Ascomycota</taxon>
        <taxon>Saccharomycotina</taxon>
        <taxon>Lipomycetes</taxon>
        <taxon>Lipomycetales</taxon>
        <taxon>Lipomycetaceae</taxon>
        <taxon>Myxozyma</taxon>
    </lineage>
</organism>
<keyword evidence="4 12" id="KW-0812">Transmembrane</keyword>
<comment type="similarity">
    <text evidence="2 12">Belongs to the PAM17 family.</text>
</comment>
<comment type="subunit">
    <text evidence="12">Component of the PAM complex.</text>
</comment>
<feature type="transmembrane region" description="Helical" evidence="12">
    <location>
        <begin position="120"/>
        <end position="146"/>
    </location>
</feature>
<keyword evidence="9 12" id="KW-0811">Translocation</keyword>
<keyword evidence="5 12" id="KW-0999">Mitochondrion inner membrane</keyword>
<evidence type="ECO:0000256" key="9">
    <source>
        <dbReference type="ARBA" id="ARBA00023010"/>
    </source>
</evidence>
<keyword evidence="15" id="KW-1185">Reference proteome</keyword>
<evidence type="ECO:0000256" key="2">
    <source>
        <dbReference type="ARBA" id="ARBA00006837"/>
    </source>
</evidence>
<evidence type="ECO:0000313" key="14">
    <source>
        <dbReference type="EMBL" id="KAK7203977.1"/>
    </source>
</evidence>
<dbReference type="PANTHER" id="PTHR28021:SF1">
    <property type="entry name" value="PRESEQUENCE TRANSLOCATED-ASSOCIATED MOTOR SUBUNIT PAM17, MITOCHONDRIAL"/>
    <property type="match status" value="1"/>
</dbReference>
<dbReference type="EMBL" id="JBBJBU010000009">
    <property type="protein sequence ID" value="KAK7203977.1"/>
    <property type="molecule type" value="Genomic_DNA"/>
</dbReference>
<name>A0ABR1F2B1_9ASCO</name>
<accession>A0ABR1F2B1</accession>
<evidence type="ECO:0000256" key="4">
    <source>
        <dbReference type="ARBA" id="ARBA00022692"/>
    </source>
</evidence>
<dbReference type="PANTHER" id="PTHR28021">
    <property type="entry name" value="PRESEQUENCE TRANSLOCATED-ASSOCIATED MOTOR SUBUNIT PAM17, MITOCHONDRIAL"/>
    <property type="match status" value="1"/>
</dbReference>
<evidence type="ECO:0000256" key="1">
    <source>
        <dbReference type="ARBA" id="ARBA00004448"/>
    </source>
</evidence>
<keyword evidence="10 12" id="KW-0496">Mitochondrion</keyword>
<keyword evidence="3 12" id="KW-0813">Transport</keyword>
<keyword evidence="11 12" id="KW-0472">Membrane</keyword>
<evidence type="ECO:0000256" key="13">
    <source>
        <dbReference type="SAM" id="MobiDB-lite"/>
    </source>
</evidence>
<dbReference type="GeneID" id="90036196"/>
<dbReference type="Proteomes" id="UP001498771">
    <property type="component" value="Unassembled WGS sequence"/>
</dbReference>
<proteinExistence type="inferred from homology"/>
<sequence>MQRFSSPAAASILARPCSILSRTLPLASPAFQHPLRLFSSSLSPRSTATPSAPSPSSKSSSTPNTGTLTWNEFLKYRTYRRGFQIGSMVVSGVVGLGVGWGFFATVPIDPTQMIFGFDPLMVLGAGLFAFTGLSALCGPLLGNLVFKYIVLGSKRIPFTEKEDLFLQHVIRNRVDPSYQSFANPVPDYYGEKITSLHGYRRWLRNCAAYRKKRDEFLKVN</sequence>
<gene>
    <name evidence="14" type="ORF">BZA70DRAFT_249537</name>
</gene>
<protein>
    <recommendedName>
        <fullName evidence="12">Presequence translocated-associated motor subunit PAM17</fullName>
    </recommendedName>
</protein>
<evidence type="ECO:0000256" key="5">
    <source>
        <dbReference type="ARBA" id="ARBA00022792"/>
    </source>
</evidence>
<dbReference type="Pfam" id="PF08566">
    <property type="entry name" value="Pam17"/>
    <property type="match status" value="1"/>
</dbReference>
<feature type="region of interest" description="Disordered" evidence="13">
    <location>
        <begin position="42"/>
        <end position="64"/>
    </location>
</feature>
<evidence type="ECO:0000256" key="10">
    <source>
        <dbReference type="ARBA" id="ARBA00023128"/>
    </source>
</evidence>
<keyword evidence="8 12" id="KW-1133">Transmembrane helix</keyword>
<reference evidence="14 15" key="1">
    <citation type="submission" date="2024-03" db="EMBL/GenBank/DDBJ databases">
        <title>Genome-scale model development and genomic sequencing of the oleaginous clade Lipomyces.</title>
        <authorList>
            <consortium name="Lawrence Berkeley National Laboratory"/>
            <person name="Czajka J.J."/>
            <person name="Han Y."/>
            <person name="Kim J."/>
            <person name="Mondo S.J."/>
            <person name="Hofstad B.A."/>
            <person name="Robles A."/>
            <person name="Haridas S."/>
            <person name="Riley R."/>
            <person name="LaButti K."/>
            <person name="Pangilinan J."/>
            <person name="Andreopoulos W."/>
            <person name="Lipzen A."/>
            <person name="Yan J."/>
            <person name="Wang M."/>
            <person name="Ng V."/>
            <person name="Grigoriev I.V."/>
            <person name="Spatafora J.W."/>
            <person name="Magnuson J.K."/>
            <person name="Baker S.E."/>
            <person name="Pomraning K.R."/>
        </authorList>
    </citation>
    <scope>NUCLEOTIDE SEQUENCE [LARGE SCALE GENOMIC DNA]</scope>
    <source>
        <strain evidence="14 15">Phaff 52-87</strain>
    </source>
</reference>
<keyword evidence="7" id="KW-0809">Transit peptide</keyword>
<evidence type="ECO:0000256" key="6">
    <source>
        <dbReference type="ARBA" id="ARBA00022927"/>
    </source>
</evidence>
<evidence type="ECO:0000313" key="15">
    <source>
        <dbReference type="Proteomes" id="UP001498771"/>
    </source>
</evidence>
<evidence type="ECO:0000256" key="8">
    <source>
        <dbReference type="ARBA" id="ARBA00022989"/>
    </source>
</evidence>
<comment type="function">
    <text evidence="12">Component of the PAM complex, a complex required for the translocation of transit peptide-containing proteins from the inner membrane into the mitochondrial matrix in an ATP-dependent manner.</text>
</comment>
<feature type="transmembrane region" description="Helical" evidence="12">
    <location>
        <begin position="85"/>
        <end position="108"/>
    </location>
</feature>
<evidence type="ECO:0000256" key="7">
    <source>
        <dbReference type="ARBA" id="ARBA00022946"/>
    </source>
</evidence>
<comment type="caution">
    <text evidence="14">The sequence shown here is derived from an EMBL/GenBank/DDBJ whole genome shotgun (WGS) entry which is preliminary data.</text>
</comment>
<evidence type="ECO:0000256" key="12">
    <source>
        <dbReference type="RuleBase" id="RU367146"/>
    </source>
</evidence>
<evidence type="ECO:0000256" key="3">
    <source>
        <dbReference type="ARBA" id="ARBA00022448"/>
    </source>
</evidence>
<evidence type="ECO:0000256" key="11">
    <source>
        <dbReference type="ARBA" id="ARBA00023136"/>
    </source>
</evidence>